<dbReference type="AlphaFoldDB" id="A0A917GA44"/>
<evidence type="ECO:0000313" key="3">
    <source>
        <dbReference type="EMBL" id="GGG31213.1"/>
    </source>
</evidence>
<evidence type="ECO:0000259" key="2">
    <source>
        <dbReference type="SMART" id="SM00646"/>
    </source>
</evidence>
<name>A0A917GA44_9BACI</name>
<sequence>MKVVMTRTTDVYVGLNERAYFANRNKADLFVSYHLNAATATAYGYEDFTYPTQNKATINSRNIYHGAILPALRALQQFNRGKKVANFAVLRETNMPAYLIELGFITNASEYNTIVGQTNFELLAQTHASAIKQALANLGKPNGTVCVDPGHGGRDPGAVSRGYTEAAYVLRFTLRIREILQGAKPIAPIKDKKEAVTMLNSTGRKEIRELLKKARAAGIIDAKYHTDDKIAKYNDIQLLSYQAAVVNREFK</sequence>
<gene>
    <name evidence="3" type="ORF">GCM10007425_27330</name>
</gene>
<comment type="caution">
    <text evidence="3">The sequence shown here is derived from an EMBL/GenBank/DDBJ whole genome shotgun (WGS) entry which is preliminary data.</text>
</comment>
<proteinExistence type="predicted"/>
<dbReference type="CDD" id="cd02696">
    <property type="entry name" value="MurNAc-LAA"/>
    <property type="match status" value="1"/>
</dbReference>
<protein>
    <recommendedName>
        <fullName evidence="2">MurNAc-LAA domain-containing protein</fullName>
    </recommendedName>
</protein>
<dbReference type="Pfam" id="PF01520">
    <property type="entry name" value="Amidase_3"/>
    <property type="match status" value="2"/>
</dbReference>
<dbReference type="PANTHER" id="PTHR30404">
    <property type="entry name" value="N-ACETYLMURAMOYL-L-ALANINE AMIDASE"/>
    <property type="match status" value="1"/>
</dbReference>
<evidence type="ECO:0000256" key="1">
    <source>
        <dbReference type="ARBA" id="ARBA00022801"/>
    </source>
</evidence>
<dbReference type="InterPro" id="IPR002508">
    <property type="entry name" value="MurNAc-LAA_cat"/>
</dbReference>
<organism evidence="3 4">
    <name type="scientific">Lysinibacillus alkalisoli</name>
    <dbReference type="NCBI Taxonomy" id="1911548"/>
    <lineage>
        <taxon>Bacteria</taxon>
        <taxon>Bacillati</taxon>
        <taxon>Bacillota</taxon>
        <taxon>Bacilli</taxon>
        <taxon>Bacillales</taxon>
        <taxon>Bacillaceae</taxon>
        <taxon>Lysinibacillus</taxon>
    </lineage>
</organism>
<accession>A0A917GA44</accession>
<reference evidence="3" key="1">
    <citation type="journal article" date="2014" name="Int. J. Syst. Evol. Microbiol.">
        <title>Complete genome sequence of Corynebacterium casei LMG S-19264T (=DSM 44701T), isolated from a smear-ripened cheese.</title>
        <authorList>
            <consortium name="US DOE Joint Genome Institute (JGI-PGF)"/>
            <person name="Walter F."/>
            <person name="Albersmeier A."/>
            <person name="Kalinowski J."/>
            <person name="Ruckert C."/>
        </authorList>
    </citation>
    <scope>NUCLEOTIDE SEQUENCE</scope>
    <source>
        <strain evidence="3">CGMCC 1.15760</strain>
    </source>
</reference>
<dbReference type="GO" id="GO:0009253">
    <property type="term" value="P:peptidoglycan catabolic process"/>
    <property type="evidence" value="ECO:0007669"/>
    <property type="project" value="InterPro"/>
</dbReference>
<keyword evidence="1" id="KW-0378">Hydrolase</keyword>
<dbReference type="EMBL" id="BMJT01000011">
    <property type="protein sequence ID" value="GGG31213.1"/>
    <property type="molecule type" value="Genomic_DNA"/>
</dbReference>
<dbReference type="Proteomes" id="UP000616608">
    <property type="component" value="Unassembled WGS sequence"/>
</dbReference>
<dbReference type="GO" id="GO:0030288">
    <property type="term" value="C:outer membrane-bounded periplasmic space"/>
    <property type="evidence" value="ECO:0007669"/>
    <property type="project" value="TreeGrafter"/>
</dbReference>
<dbReference type="Gene3D" id="3.40.630.40">
    <property type="entry name" value="Zn-dependent exopeptidases"/>
    <property type="match status" value="2"/>
</dbReference>
<dbReference type="PANTHER" id="PTHR30404:SF0">
    <property type="entry name" value="N-ACETYLMURAMOYL-L-ALANINE AMIDASE AMIC"/>
    <property type="match status" value="1"/>
</dbReference>
<evidence type="ECO:0000313" key="4">
    <source>
        <dbReference type="Proteomes" id="UP000616608"/>
    </source>
</evidence>
<reference evidence="3" key="2">
    <citation type="submission" date="2020-09" db="EMBL/GenBank/DDBJ databases">
        <authorList>
            <person name="Sun Q."/>
            <person name="Zhou Y."/>
        </authorList>
    </citation>
    <scope>NUCLEOTIDE SEQUENCE</scope>
    <source>
        <strain evidence="3">CGMCC 1.15760</strain>
    </source>
</reference>
<dbReference type="InterPro" id="IPR050695">
    <property type="entry name" value="N-acetylmuramoyl_amidase_3"/>
</dbReference>
<dbReference type="SUPFAM" id="SSF53187">
    <property type="entry name" value="Zn-dependent exopeptidases"/>
    <property type="match status" value="2"/>
</dbReference>
<dbReference type="RefSeq" id="WP_188615629.1">
    <property type="nucleotide sequence ID" value="NZ_BMJT01000011.1"/>
</dbReference>
<dbReference type="SMART" id="SM00646">
    <property type="entry name" value="Ami_3"/>
    <property type="match status" value="1"/>
</dbReference>
<feature type="domain" description="MurNAc-LAA" evidence="2">
    <location>
        <begin position="19"/>
        <end position="132"/>
    </location>
</feature>
<keyword evidence="4" id="KW-1185">Reference proteome</keyword>
<dbReference type="GO" id="GO:0008745">
    <property type="term" value="F:N-acetylmuramoyl-L-alanine amidase activity"/>
    <property type="evidence" value="ECO:0007669"/>
    <property type="project" value="InterPro"/>
</dbReference>